<organism evidence="1 2">
    <name type="scientific">Pyropia yezoensis</name>
    <name type="common">Susabi-nori</name>
    <name type="synonym">Porphyra yezoensis</name>
    <dbReference type="NCBI Taxonomy" id="2788"/>
    <lineage>
        <taxon>Eukaryota</taxon>
        <taxon>Rhodophyta</taxon>
        <taxon>Bangiophyceae</taxon>
        <taxon>Bangiales</taxon>
        <taxon>Bangiaceae</taxon>
        <taxon>Pyropia</taxon>
    </lineage>
</organism>
<proteinExistence type="predicted"/>
<accession>A0ACC3C3F8</accession>
<sequence length="280" mass="30039">MGGGGGGGRATPPPPPPPAATSPSAAAAAAFVAAVTAVAAVAAVAAPLPPPAAAVVAADTPVAPVGRRRRRRRRAHRRWQAERQARLDLEPRHHSERLLDPHLRVDRVIRQPQVRVGGRVLPPPRVLWRGVQGAARTRDGGRGGCGSVGGSWSVVPRRGPPSRGNGTPHTVDRSRPRRVTCRRRRRGGRRRPPRRPRRRRLRARWGRGRGGGVAVVVKRDGREKLAQRAQGWSHSGCGEWQWGGHTRAQRRGGGGEVNSGERGVTSRTSEPAAAELQSEP</sequence>
<dbReference type="EMBL" id="CM020619">
    <property type="protein sequence ID" value="KAK1864841.1"/>
    <property type="molecule type" value="Genomic_DNA"/>
</dbReference>
<name>A0ACC3C3F8_PYRYE</name>
<gene>
    <name evidence="1" type="ORF">I4F81_007378</name>
</gene>
<protein>
    <submittedName>
        <fullName evidence="1">Uncharacterized protein</fullName>
    </submittedName>
</protein>
<keyword evidence="2" id="KW-1185">Reference proteome</keyword>
<dbReference type="Proteomes" id="UP000798662">
    <property type="component" value="Chromosome 2"/>
</dbReference>
<evidence type="ECO:0000313" key="1">
    <source>
        <dbReference type="EMBL" id="KAK1864841.1"/>
    </source>
</evidence>
<evidence type="ECO:0000313" key="2">
    <source>
        <dbReference type="Proteomes" id="UP000798662"/>
    </source>
</evidence>
<comment type="caution">
    <text evidence="1">The sequence shown here is derived from an EMBL/GenBank/DDBJ whole genome shotgun (WGS) entry which is preliminary data.</text>
</comment>
<reference evidence="1" key="1">
    <citation type="submission" date="2019-11" db="EMBL/GenBank/DDBJ databases">
        <title>Nori genome reveals adaptations in red seaweeds to the harsh intertidal environment.</title>
        <authorList>
            <person name="Wang D."/>
            <person name="Mao Y."/>
        </authorList>
    </citation>
    <scope>NUCLEOTIDE SEQUENCE</scope>
    <source>
        <tissue evidence="1">Gametophyte</tissue>
    </source>
</reference>